<keyword evidence="6" id="KW-0547">Nucleotide-binding</keyword>
<evidence type="ECO:0000313" key="11">
    <source>
        <dbReference type="EMBL" id="CAH0418083.1"/>
    </source>
</evidence>
<keyword evidence="3" id="KW-1003">Cell membrane</keyword>
<dbReference type="PANTHER" id="PTHR43423:SF12">
    <property type="entry name" value="IRON EXPORT ATP-BINDING PROTEIN FETA-RELATED"/>
    <property type="match status" value="1"/>
</dbReference>
<keyword evidence="4" id="KW-0997">Cell inner membrane</keyword>
<keyword evidence="7 11" id="KW-0067">ATP-binding</keyword>
<comment type="subcellular location">
    <subcellularLocation>
        <location evidence="1">Cell membrane</location>
        <topology evidence="1">Peripheral membrane protein</topology>
    </subcellularLocation>
</comment>
<dbReference type="InterPro" id="IPR003439">
    <property type="entry name" value="ABC_transporter-like_ATP-bd"/>
</dbReference>
<dbReference type="GO" id="GO:0005524">
    <property type="term" value="F:ATP binding"/>
    <property type="evidence" value="ECO:0007669"/>
    <property type="project" value="UniProtKB-KW"/>
</dbReference>
<evidence type="ECO:0000256" key="5">
    <source>
        <dbReference type="ARBA" id="ARBA00022592"/>
    </source>
</evidence>
<dbReference type="RefSeq" id="WP_230098189.1">
    <property type="nucleotide sequence ID" value="NZ_CAKKNT010000004.1"/>
</dbReference>
<evidence type="ECO:0000259" key="10">
    <source>
        <dbReference type="PROSITE" id="PS50893"/>
    </source>
</evidence>
<reference evidence="11 12" key="1">
    <citation type="submission" date="2021-11" db="EMBL/GenBank/DDBJ databases">
        <authorList>
            <person name="Depoorter E."/>
        </authorList>
    </citation>
    <scope>NUCLEOTIDE SEQUENCE [LARGE SCALE GENOMIC DNA]</scope>
    <source>
        <strain evidence="11 12">LMG 24286</strain>
    </source>
</reference>
<dbReference type="CDD" id="cd03225">
    <property type="entry name" value="ABC_cobalt_CbiO_domain1"/>
    <property type="match status" value="1"/>
</dbReference>
<keyword evidence="2" id="KW-0813">Transport</keyword>
<accession>A0ABM8Z9P8</accession>
<evidence type="ECO:0000256" key="4">
    <source>
        <dbReference type="ARBA" id="ARBA00022519"/>
    </source>
</evidence>
<dbReference type="InterPro" id="IPR017871">
    <property type="entry name" value="ABC_transporter-like_CS"/>
</dbReference>
<evidence type="ECO:0000256" key="8">
    <source>
        <dbReference type="ARBA" id="ARBA00022967"/>
    </source>
</evidence>
<dbReference type="PANTHER" id="PTHR43423">
    <property type="entry name" value="ABC TRANSPORTER I FAMILY MEMBER 17"/>
    <property type="match status" value="1"/>
</dbReference>
<organism evidence="11 12">
    <name type="scientific">Periweissella ghanensis</name>
    <dbReference type="NCBI Taxonomy" id="467997"/>
    <lineage>
        <taxon>Bacteria</taxon>
        <taxon>Bacillati</taxon>
        <taxon>Bacillota</taxon>
        <taxon>Bacilli</taxon>
        <taxon>Lactobacillales</taxon>
        <taxon>Lactobacillaceae</taxon>
        <taxon>Periweissella</taxon>
    </lineage>
</organism>
<protein>
    <submittedName>
        <fullName evidence="11">Iron export ATP-binding protein FetA</fullName>
        <ecNumber evidence="11">3.6.3.-</ecNumber>
    </submittedName>
</protein>
<dbReference type="SUPFAM" id="SSF52540">
    <property type="entry name" value="P-loop containing nucleoside triphosphate hydrolases"/>
    <property type="match status" value="1"/>
</dbReference>
<comment type="caution">
    <text evidence="11">The sequence shown here is derived from an EMBL/GenBank/DDBJ whole genome shotgun (WGS) entry which is preliminary data.</text>
</comment>
<dbReference type="InterPro" id="IPR027417">
    <property type="entry name" value="P-loop_NTPase"/>
</dbReference>
<dbReference type="GO" id="GO:0016787">
    <property type="term" value="F:hydrolase activity"/>
    <property type="evidence" value="ECO:0007669"/>
    <property type="project" value="UniProtKB-KW"/>
</dbReference>
<gene>
    <name evidence="11" type="primary">fetA</name>
    <name evidence="11" type="ORF">WGH24286_00499</name>
</gene>
<evidence type="ECO:0000313" key="12">
    <source>
        <dbReference type="Proteomes" id="UP000789719"/>
    </source>
</evidence>
<dbReference type="SMART" id="SM00382">
    <property type="entry name" value="AAA"/>
    <property type="match status" value="1"/>
</dbReference>
<keyword evidence="11" id="KW-0378">Hydrolase</keyword>
<sequence length="217" mass="24329">MLFDLNHVSIIRDQKHLLADINLTINAGDYLTITGPSGSGKSTLVKALAALIDPDEGVLNYNGQDILQLDPIKYRREVSYCVQQPTLFGNTVRDNFAFPYQIRKQKFDPAAVEKYLAQVQLPASYLDQPIEKLSGGERQRIALLRNILFDPRVLILDEVTTGLDSENKAIIHDLINHLNHDKHITIIQITHDTEEIAMANRLIHIVGGQLVDESGVK</sequence>
<evidence type="ECO:0000256" key="6">
    <source>
        <dbReference type="ARBA" id="ARBA00022741"/>
    </source>
</evidence>
<feature type="domain" description="ABC transporter" evidence="10">
    <location>
        <begin position="3"/>
        <end position="216"/>
    </location>
</feature>
<dbReference type="Gene3D" id="3.40.50.300">
    <property type="entry name" value="P-loop containing nucleotide triphosphate hydrolases"/>
    <property type="match status" value="1"/>
</dbReference>
<dbReference type="EC" id="3.6.3.-" evidence="11"/>
<evidence type="ECO:0000256" key="7">
    <source>
        <dbReference type="ARBA" id="ARBA00022840"/>
    </source>
</evidence>
<proteinExistence type="predicted"/>
<name>A0ABM8Z9P8_9LACO</name>
<evidence type="ECO:0000256" key="1">
    <source>
        <dbReference type="ARBA" id="ARBA00004202"/>
    </source>
</evidence>
<keyword evidence="5" id="KW-0592">Phosphate transport</keyword>
<evidence type="ECO:0000256" key="9">
    <source>
        <dbReference type="ARBA" id="ARBA00023136"/>
    </source>
</evidence>
<dbReference type="EMBL" id="CAKKNT010000004">
    <property type="protein sequence ID" value="CAH0418083.1"/>
    <property type="molecule type" value="Genomic_DNA"/>
</dbReference>
<dbReference type="InterPro" id="IPR015856">
    <property type="entry name" value="ABC_transpr_CbiO/EcfA_su"/>
</dbReference>
<keyword evidence="8" id="KW-1278">Translocase</keyword>
<dbReference type="PROSITE" id="PS00211">
    <property type="entry name" value="ABC_TRANSPORTER_1"/>
    <property type="match status" value="1"/>
</dbReference>
<evidence type="ECO:0000256" key="3">
    <source>
        <dbReference type="ARBA" id="ARBA00022475"/>
    </source>
</evidence>
<keyword evidence="9" id="KW-0472">Membrane</keyword>
<dbReference type="Pfam" id="PF00005">
    <property type="entry name" value="ABC_tran"/>
    <property type="match status" value="1"/>
</dbReference>
<dbReference type="Proteomes" id="UP000789719">
    <property type="component" value="Unassembled WGS sequence"/>
</dbReference>
<dbReference type="InterPro" id="IPR003593">
    <property type="entry name" value="AAA+_ATPase"/>
</dbReference>
<evidence type="ECO:0000256" key="2">
    <source>
        <dbReference type="ARBA" id="ARBA00022448"/>
    </source>
</evidence>
<dbReference type="PROSITE" id="PS50893">
    <property type="entry name" value="ABC_TRANSPORTER_2"/>
    <property type="match status" value="1"/>
</dbReference>
<keyword evidence="12" id="KW-1185">Reference proteome</keyword>